<feature type="compositionally biased region" description="Basic and acidic residues" evidence="9">
    <location>
        <begin position="372"/>
        <end position="390"/>
    </location>
</feature>
<dbReference type="Proteomes" id="UP000070412">
    <property type="component" value="Unassembled WGS sequence"/>
</dbReference>
<dbReference type="OrthoDB" id="76676at2759"/>
<feature type="compositionally biased region" description="Basic and acidic residues" evidence="9">
    <location>
        <begin position="68"/>
        <end position="77"/>
    </location>
</feature>
<dbReference type="Pfam" id="PF05793">
    <property type="entry name" value="TFIIF_alpha"/>
    <property type="match status" value="1"/>
</dbReference>
<keyword evidence="5 8" id="KW-0804">Transcription</keyword>
<dbReference type="SUPFAM" id="SSF46785">
    <property type="entry name" value="Winged helix' DNA-binding domain"/>
    <property type="match status" value="1"/>
</dbReference>
<evidence type="ECO:0000256" key="8">
    <source>
        <dbReference type="RuleBase" id="RU366044"/>
    </source>
</evidence>
<evidence type="ECO:0000256" key="4">
    <source>
        <dbReference type="ARBA" id="ARBA00023125"/>
    </source>
</evidence>
<dbReference type="EnsemblMetazoa" id="SSS_6369s_mrna">
    <property type="protein sequence ID" value="KAF7491445.1"/>
    <property type="gene ID" value="SSS_6369"/>
</dbReference>
<evidence type="ECO:0000256" key="9">
    <source>
        <dbReference type="SAM" id="MobiDB-lite"/>
    </source>
</evidence>
<feature type="compositionally biased region" description="Acidic residues" evidence="9">
    <location>
        <begin position="342"/>
        <end position="353"/>
    </location>
</feature>
<dbReference type="InterPro" id="IPR011039">
    <property type="entry name" value="TFIIF_interaction"/>
</dbReference>
<evidence type="ECO:0000256" key="5">
    <source>
        <dbReference type="ARBA" id="ARBA00023163"/>
    </source>
</evidence>
<dbReference type="GO" id="GO:0003677">
    <property type="term" value="F:DNA binding"/>
    <property type="evidence" value="ECO:0007669"/>
    <property type="project" value="UniProtKB-KW"/>
</dbReference>
<keyword evidence="13" id="KW-1185">Reference proteome</keyword>
<proteinExistence type="inferred from homology"/>
<dbReference type="Gene3D" id="1.10.10.10">
    <property type="entry name" value="Winged helix-like DNA-binding domain superfamily/Winged helix DNA-binding domain"/>
    <property type="match status" value="1"/>
</dbReference>
<dbReference type="GO" id="GO:0005674">
    <property type="term" value="C:transcription factor TFIIF complex"/>
    <property type="evidence" value="ECO:0007669"/>
    <property type="project" value="TreeGrafter"/>
</dbReference>
<dbReference type="GO" id="GO:0001096">
    <property type="term" value="F:TFIIF-class transcription factor complex binding"/>
    <property type="evidence" value="ECO:0007669"/>
    <property type="project" value="TreeGrafter"/>
</dbReference>
<reference evidence="12" key="4">
    <citation type="submission" date="2022-06" db="UniProtKB">
        <authorList>
            <consortium name="EnsemblMetazoa"/>
        </authorList>
    </citation>
    <scope>IDENTIFICATION</scope>
</reference>
<keyword evidence="4 8" id="KW-0238">DNA-binding</keyword>
<dbReference type="VEuPathDB" id="VectorBase:SSCA001486"/>
<feature type="region of interest" description="Disordered" evidence="9">
    <location>
        <begin position="50"/>
        <end position="84"/>
    </location>
</feature>
<feature type="compositionally biased region" description="Basic and acidic residues" evidence="9">
    <location>
        <begin position="278"/>
        <end position="291"/>
    </location>
</feature>
<dbReference type="PANTHER" id="PTHR13011:SF0">
    <property type="entry name" value="GENERAL TRANSCRIPTION FACTOR IIF SUBUNIT 1"/>
    <property type="match status" value="1"/>
</dbReference>
<gene>
    <name evidence="11" type="ORF">QR98_0010850</name>
    <name evidence="10" type="ORF">SSS_6369</name>
</gene>
<keyword evidence="3 8" id="KW-0805">Transcription regulation</keyword>
<feature type="compositionally biased region" description="Acidic residues" evidence="9">
    <location>
        <begin position="206"/>
        <end position="223"/>
    </location>
</feature>
<feature type="compositionally biased region" description="Basic and acidic residues" evidence="9">
    <location>
        <begin position="318"/>
        <end position="337"/>
    </location>
</feature>
<evidence type="ECO:0000256" key="3">
    <source>
        <dbReference type="ARBA" id="ARBA00023015"/>
    </source>
</evidence>
<evidence type="ECO:0000256" key="2">
    <source>
        <dbReference type="ARBA" id="ARBA00005249"/>
    </source>
</evidence>
<comment type="similarity">
    <text evidence="2 8">Belongs to the TFIIF alpha subunit family.</text>
</comment>
<sequence length="512" mass="59353">MSADQKKYTVRIPSENKKQFHVMRFNSAHNVDISKFRNCKLEREVLFKETREQPEEQQLPEFGAGSEYGRKEKEEARRRKFDKRKMKQNNSPWILKIGGKQGKKYRGVREGGVTENASYYVFFQASDGIFEALPVDEWYNFQSFQRYKALSAEEAEEKFVKRDQILNFFQLRNNAKTKSEGEKDEFSRKEKSKIKKEFKVSDMDDWFDNSENEDLSADNDSEEDTKLKKTKNKKKNKVKKEIDSDDDEPLEDSDEGDNDDKEVDYMSDISSSSESEEEKVNLKGVVDESALRDLVLSEEDEEDAENKKEDDEQNDSPTKNDPENKNNDSLKKEKRTGNESGSDSDYDLDNSDIEDSKLAFLIQKSQPRGTKNKLDSDSKSNELKKRKTDDTLTNNNLNNENNNGTSSSQAISITSAETMKLKLKLPENSPPLTTDQQMNKKSKFNYDNGITEEAVRRYLIRKPMTATDLVQKFKHKTSNRDKLPDLLAEILRKINPDKQNIKGKMYFSLRPT</sequence>
<evidence type="ECO:0000256" key="7">
    <source>
        <dbReference type="ARBA" id="ARBA00025232"/>
    </source>
</evidence>
<dbReference type="InterPro" id="IPR036390">
    <property type="entry name" value="WH_DNA-bd_sf"/>
</dbReference>
<evidence type="ECO:0000313" key="10">
    <source>
        <dbReference type="EMBL" id="KAF7491445.1"/>
    </source>
</evidence>
<evidence type="ECO:0000313" key="11">
    <source>
        <dbReference type="EMBL" id="KPM02669.1"/>
    </source>
</evidence>
<dbReference type="GO" id="GO:0006367">
    <property type="term" value="P:transcription initiation at RNA polymerase II promoter"/>
    <property type="evidence" value="ECO:0007669"/>
    <property type="project" value="InterPro"/>
</dbReference>
<reference evidence="10" key="3">
    <citation type="submission" date="2020-01" db="EMBL/GenBank/DDBJ databases">
        <authorList>
            <person name="Korhonen P.K.K."/>
            <person name="Guangxu M.G."/>
            <person name="Wang T.W."/>
            <person name="Stroehlein A.J.S."/>
            <person name="Young N.D."/>
            <person name="Ang C.-S.A."/>
            <person name="Fernando D.W.F."/>
            <person name="Lu H.L."/>
            <person name="Taylor S.T."/>
            <person name="Ehtesham M.E.M."/>
            <person name="Najaraj S.H.N."/>
            <person name="Harsha G.H.G."/>
            <person name="Madugundu A.M."/>
            <person name="Renuse S.R."/>
            <person name="Holt D.H."/>
            <person name="Pandey A.P."/>
            <person name="Papenfuss A.P."/>
            <person name="Gasser R.B.G."/>
            <person name="Fischer K.F."/>
        </authorList>
    </citation>
    <scope>NUCLEOTIDE SEQUENCE</scope>
    <source>
        <strain evidence="10">SSS_KF_BRIS2020</strain>
    </source>
</reference>
<accession>A0A131ZVW6</accession>
<feature type="compositionally biased region" description="Low complexity" evidence="9">
    <location>
        <begin position="391"/>
        <end position="409"/>
    </location>
</feature>
<reference evidence="11 14" key="1">
    <citation type="journal article" date="2015" name="Parasit. Vectors">
        <title>Draft genome of the scabies mite.</title>
        <authorList>
            <person name="Rider S.D.Jr."/>
            <person name="Morgan M.S."/>
            <person name="Arlian L.G."/>
        </authorList>
    </citation>
    <scope>NUCLEOTIDE SEQUENCE [LARGE SCALE GENOMIC DNA]</scope>
    <source>
        <strain evidence="11">Arlian Lab</strain>
    </source>
</reference>
<reference evidence="13" key="2">
    <citation type="journal article" date="2020" name="PLoS Negl. Trop. Dis.">
        <title>High-quality nuclear genome for Sarcoptes scabiei-A critical resource for a neglected parasite.</title>
        <authorList>
            <person name="Korhonen P.K."/>
            <person name="Gasser R.B."/>
            <person name="Ma G."/>
            <person name="Wang T."/>
            <person name="Stroehlein A.J."/>
            <person name="Young N.D."/>
            <person name="Ang C.S."/>
            <person name="Fernando D.D."/>
            <person name="Lu H.C."/>
            <person name="Taylor S."/>
            <person name="Reynolds S.L."/>
            <person name="Mofiz E."/>
            <person name="Najaraj S.H."/>
            <person name="Gowda H."/>
            <person name="Madugundu A."/>
            <person name="Renuse S."/>
            <person name="Holt D."/>
            <person name="Pandey A."/>
            <person name="Papenfuss A.T."/>
            <person name="Fischer K."/>
        </authorList>
    </citation>
    <scope>NUCLEOTIDE SEQUENCE [LARGE SCALE GENOMIC DNA]</scope>
</reference>
<feature type="region of interest" description="Disordered" evidence="9">
    <location>
        <begin position="206"/>
        <end position="409"/>
    </location>
</feature>
<dbReference type="AlphaFoldDB" id="A0A131ZVW6"/>
<evidence type="ECO:0000313" key="14">
    <source>
        <dbReference type="Proteomes" id="UP000616769"/>
    </source>
</evidence>
<dbReference type="InterPro" id="IPR036388">
    <property type="entry name" value="WH-like_DNA-bd_sf"/>
</dbReference>
<evidence type="ECO:0000256" key="1">
    <source>
        <dbReference type="ARBA" id="ARBA00004123"/>
    </source>
</evidence>
<dbReference type="GO" id="GO:0032968">
    <property type="term" value="P:positive regulation of transcription elongation by RNA polymerase II"/>
    <property type="evidence" value="ECO:0007669"/>
    <property type="project" value="InterPro"/>
</dbReference>
<feature type="compositionally biased region" description="Acidic residues" evidence="9">
    <location>
        <begin position="243"/>
        <end position="262"/>
    </location>
</feature>
<evidence type="ECO:0000256" key="6">
    <source>
        <dbReference type="ARBA" id="ARBA00023242"/>
    </source>
</evidence>
<dbReference type="GO" id="GO:0016251">
    <property type="term" value="F:RNA polymerase II general transcription initiation factor activity"/>
    <property type="evidence" value="ECO:0007669"/>
    <property type="project" value="TreeGrafter"/>
</dbReference>
<organism evidence="11 14">
    <name type="scientific">Sarcoptes scabiei</name>
    <name type="common">Itch mite</name>
    <name type="synonym">Acarus scabiei</name>
    <dbReference type="NCBI Taxonomy" id="52283"/>
    <lineage>
        <taxon>Eukaryota</taxon>
        <taxon>Metazoa</taxon>
        <taxon>Ecdysozoa</taxon>
        <taxon>Arthropoda</taxon>
        <taxon>Chelicerata</taxon>
        <taxon>Arachnida</taxon>
        <taxon>Acari</taxon>
        <taxon>Acariformes</taxon>
        <taxon>Sarcoptiformes</taxon>
        <taxon>Astigmata</taxon>
        <taxon>Psoroptidia</taxon>
        <taxon>Sarcoptoidea</taxon>
        <taxon>Sarcoptidae</taxon>
        <taxon>Sarcoptinae</taxon>
        <taxon>Sarcoptes</taxon>
    </lineage>
</organism>
<keyword evidence="6 8" id="KW-0539">Nucleus</keyword>
<comment type="subcellular location">
    <subcellularLocation>
        <location evidence="1 8">Nucleus</location>
    </subcellularLocation>
</comment>
<dbReference type="SUPFAM" id="SSF50916">
    <property type="entry name" value="Rap30/74 interaction domains"/>
    <property type="match status" value="1"/>
</dbReference>
<dbReference type="Proteomes" id="UP000616769">
    <property type="component" value="Unassembled WGS sequence"/>
</dbReference>
<evidence type="ECO:0000313" key="13">
    <source>
        <dbReference type="Proteomes" id="UP000070412"/>
    </source>
</evidence>
<comment type="function">
    <text evidence="7 8">TFIIF is a general transcription initiation factor that binds to RNA polymerase II and helps to recruit it to the initiation complex in collaboration with TFIIB. It promotes transcription elongation.</text>
</comment>
<name>A0A131ZVW6_SARSC</name>
<dbReference type="PANTHER" id="PTHR13011">
    <property type="entry name" value="TFIIF-ALPHA"/>
    <property type="match status" value="1"/>
</dbReference>
<dbReference type="EMBL" id="WVUK01000059">
    <property type="protein sequence ID" value="KAF7491445.1"/>
    <property type="molecule type" value="Genomic_DNA"/>
</dbReference>
<protein>
    <recommendedName>
        <fullName evidence="8">Transcription initiation factor IIF subunit alpha</fullName>
    </recommendedName>
</protein>
<evidence type="ECO:0000313" key="12">
    <source>
        <dbReference type="EnsemblMetazoa" id="KAF7491445.1"/>
    </source>
</evidence>
<dbReference type="InterPro" id="IPR008851">
    <property type="entry name" value="TFIIF-alpha"/>
</dbReference>
<dbReference type="EMBL" id="JXLN01002564">
    <property type="protein sequence ID" value="KPM02669.1"/>
    <property type="molecule type" value="Genomic_DNA"/>
</dbReference>
<feature type="compositionally biased region" description="Basic residues" evidence="9">
    <location>
        <begin position="228"/>
        <end position="238"/>
    </location>
</feature>